<evidence type="ECO:0000313" key="2">
    <source>
        <dbReference type="EMBL" id="MDP9794274.1"/>
    </source>
</evidence>
<keyword evidence="1" id="KW-0560">Oxidoreductase</keyword>
<accession>A0ABT9MS46</accession>
<dbReference type="SUPFAM" id="SSF56176">
    <property type="entry name" value="FAD-binding/transporter-associated domain-like"/>
    <property type="match status" value="1"/>
</dbReference>
<sequence>MTPFHAPGTLEYAEAGAAFQLAAPVDPAGAFTARTAGDVIDAVTAARRAGRPLRVHTTGHALGRAARLTGSLLLRPIIDASVQVDRVRHDIDPSGLFAGDLPKG</sequence>
<organism evidence="2 3">
    <name type="scientific">Catenuloplanes nepalensis</name>
    <dbReference type="NCBI Taxonomy" id="587533"/>
    <lineage>
        <taxon>Bacteria</taxon>
        <taxon>Bacillati</taxon>
        <taxon>Actinomycetota</taxon>
        <taxon>Actinomycetes</taxon>
        <taxon>Micromonosporales</taxon>
        <taxon>Micromonosporaceae</taxon>
        <taxon>Catenuloplanes</taxon>
    </lineage>
</organism>
<proteinExistence type="predicted"/>
<dbReference type="InterPro" id="IPR016167">
    <property type="entry name" value="FAD-bd_PCMH_sub1"/>
</dbReference>
<dbReference type="RefSeq" id="WP_306829422.1">
    <property type="nucleotide sequence ID" value="NZ_JAUSRA010000001.1"/>
</dbReference>
<gene>
    <name evidence="2" type="ORF">J2S43_002786</name>
</gene>
<reference evidence="2 3" key="1">
    <citation type="submission" date="2023-07" db="EMBL/GenBank/DDBJ databases">
        <title>Sequencing the genomes of 1000 actinobacteria strains.</title>
        <authorList>
            <person name="Klenk H.-P."/>
        </authorList>
    </citation>
    <scope>NUCLEOTIDE SEQUENCE [LARGE SCALE GENOMIC DNA]</scope>
    <source>
        <strain evidence="2 3">DSM 44710</strain>
    </source>
</reference>
<dbReference type="EMBL" id="JAUSRA010000001">
    <property type="protein sequence ID" value="MDP9794274.1"/>
    <property type="molecule type" value="Genomic_DNA"/>
</dbReference>
<dbReference type="Proteomes" id="UP001240984">
    <property type="component" value="Unassembled WGS sequence"/>
</dbReference>
<evidence type="ECO:0000256" key="1">
    <source>
        <dbReference type="ARBA" id="ARBA00023002"/>
    </source>
</evidence>
<dbReference type="Gene3D" id="3.30.43.10">
    <property type="entry name" value="Uridine Diphospho-n-acetylenolpyruvylglucosamine Reductase, domain 2"/>
    <property type="match status" value="1"/>
</dbReference>
<protein>
    <submittedName>
        <fullName evidence="2">Uncharacterized protein</fullName>
    </submittedName>
</protein>
<comment type="caution">
    <text evidence="2">The sequence shown here is derived from an EMBL/GenBank/DDBJ whole genome shotgun (WGS) entry which is preliminary data.</text>
</comment>
<dbReference type="InterPro" id="IPR036318">
    <property type="entry name" value="FAD-bd_PCMH-like_sf"/>
</dbReference>
<name>A0ABT9MS46_9ACTN</name>
<evidence type="ECO:0000313" key="3">
    <source>
        <dbReference type="Proteomes" id="UP001240984"/>
    </source>
</evidence>
<keyword evidence="3" id="KW-1185">Reference proteome</keyword>